<dbReference type="AlphaFoldDB" id="A0A0R2PS66"/>
<organism evidence="2 3">
    <name type="scientific">SAR86 cluster bacterium BACL1 MAG-120920-bin57</name>
    <dbReference type="NCBI Taxonomy" id="1655571"/>
    <lineage>
        <taxon>Bacteria</taxon>
        <taxon>Pseudomonadati</taxon>
        <taxon>Pseudomonadota</taxon>
        <taxon>Gammaproteobacteria</taxon>
        <taxon>SAR86 cluster</taxon>
    </lineage>
</organism>
<dbReference type="InterPro" id="IPR009525">
    <property type="entry name" value="DUF1145"/>
</dbReference>
<keyword evidence="1" id="KW-1133">Transmembrane helix</keyword>
<sequence>MKAAHYITLILWAFGIVNLFEPFNGPLFYISSAIFYLLLIAHVVECFVYRDKILKSKDSPLVAFSMTLLFGVIYLGSLKDS</sequence>
<feature type="transmembrane region" description="Helical" evidence="1">
    <location>
        <begin position="29"/>
        <end position="49"/>
    </location>
</feature>
<dbReference type="EMBL" id="LIAV01000062">
    <property type="protein sequence ID" value="KRO40788.1"/>
    <property type="molecule type" value="Genomic_DNA"/>
</dbReference>
<comment type="caution">
    <text evidence="2">The sequence shown here is derived from an EMBL/GenBank/DDBJ whole genome shotgun (WGS) entry which is preliminary data.</text>
</comment>
<name>A0A0R2PS66_9GAMM</name>
<evidence type="ECO:0000313" key="2">
    <source>
        <dbReference type="EMBL" id="KRO40788.1"/>
    </source>
</evidence>
<dbReference type="Pfam" id="PF06611">
    <property type="entry name" value="DUF1145"/>
    <property type="match status" value="1"/>
</dbReference>
<dbReference type="Proteomes" id="UP000050874">
    <property type="component" value="Unassembled WGS sequence"/>
</dbReference>
<evidence type="ECO:0008006" key="4">
    <source>
        <dbReference type="Google" id="ProtNLM"/>
    </source>
</evidence>
<keyword evidence="1" id="KW-0472">Membrane</keyword>
<reference evidence="3" key="1">
    <citation type="submission" date="2015-10" db="EMBL/GenBank/DDBJ databases">
        <title>Metagenome-Assembled Genomes uncover a global brackish microbiome.</title>
        <authorList>
            <person name="Hugerth L.W."/>
            <person name="Larsson J."/>
            <person name="Alneberg J."/>
            <person name="Lindh M.V."/>
            <person name="Legrand C."/>
            <person name="Pinhassi J."/>
            <person name="Andersson A."/>
        </authorList>
    </citation>
    <scope>NUCLEOTIDE SEQUENCE [LARGE SCALE GENOMIC DNA]</scope>
</reference>
<keyword evidence="1" id="KW-0812">Transmembrane</keyword>
<protein>
    <recommendedName>
        <fullName evidence="4">DUF1145 domain-containing protein</fullName>
    </recommendedName>
</protein>
<gene>
    <name evidence="2" type="ORF">ABR63_02465</name>
</gene>
<evidence type="ECO:0000256" key="1">
    <source>
        <dbReference type="SAM" id="Phobius"/>
    </source>
</evidence>
<proteinExistence type="predicted"/>
<evidence type="ECO:0000313" key="3">
    <source>
        <dbReference type="Proteomes" id="UP000050874"/>
    </source>
</evidence>
<feature type="transmembrane region" description="Helical" evidence="1">
    <location>
        <begin position="61"/>
        <end position="78"/>
    </location>
</feature>
<accession>A0A0R2PS66</accession>